<protein>
    <submittedName>
        <fullName evidence="7">Carbohydrate binding protein</fullName>
    </submittedName>
</protein>
<dbReference type="Gene3D" id="1.50.10.10">
    <property type="match status" value="1"/>
</dbReference>
<dbReference type="EMBL" id="CVRB01000007">
    <property type="protein sequence ID" value="CRK85203.1"/>
    <property type="molecule type" value="Genomic_DNA"/>
</dbReference>
<dbReference type="OrthoDB" id="9769991at2"/>
<accession>A0A0U1P521</accession>
<dbReference type="InterPro" id="IPR012341">
    <property type="entry name" value="6hp_glycosidase-like_sf"/>
</dbReference>
<feature type="domain" description="Glycosyl hydrolase 94 supersandwich" evidence="4">
    <location>
        <begin position="1407"/>
        <end position="1672"/>
    </location>
</feature>
<dbReference type="InterPro" id="IPR037820">
    <property type="entry name" value="GH94N_NdvB"/>
</dbReference>
<proteinExistence type="predicted"/>
<dbReference type="InterPro" id="IPR052047">
    <property type="entry name" value="GH94_Enzymes"/>
</dbReference>
<dbReference type="Pfam" id="PF06165">
    <property type="entry name" value="GH94_b-supersand"/>
    <property type="match status" value="2"/>
</dbReference>
<dbReference type="GO" id="GO:0005975">
    <property type="term" value="P:carbohydrate metabolic process"/>
    <property type="evidence" value="ECO:0007669"/>
    <property type="project" value="InterPro"/>
</dbReference>
<organism evidence="7 8">
    <name type="scientific">Neobacillus massiliamazoniensis</name>
    <dbReference type="NCBI Taxonomy" id="1499688"/>
    <lineage>
        <taxon>Bacteria</taxon>
        <taxon>Bacillati</taxon>
        <taxon>Bacillota</taxon>
        <taxon>Bacilli</taxon>
        <taxon>Bacillales</taxon>
        <taxon>Bacillaceae</taxon>
        <taxon>Neobacillus</taxon>
    </lineage>
</organism>
<dbReference type="Gene3D" id="1.50.10.140">
    <property type="match status" value="1"/>
</dbReference>
<dbReference type="CDD" id="cd11756">
    <property type="entry name" value="GH94N_ChvB_NdvB_1_like"/>
    <property type="match status" value="1"/>
</dbReference>
<feature type="transmembrane region" description="Helical" evidence="3">
    <location>
        <begin position="413"/>
        <end position="434"/>
    </location>
</feature>
<feature type="domain" description="Glycosyl hydrolase 94 catalytic" evidence="6">
    <location>
        <begin position="2186"/>
        <end position="2609"/>
    </location>
</feature>
<evidence type="ECO:0000256" key="1">
    <source>
        <dbReference type="ARBA" id="ARBA00022676"/>
    </source>
</evidence>
<feature type="transmembrane region" description="Helical" evidence="3">
    <location>
        <begin position="792"/>
        <end position="809"/>
    </location>
</feature>
<dbReference type="STRING" id="1499688.BN000_05275"/>
<dbReference type="RefSeq" id="WP_090640030.1">
    <property type="nucleotide sequence ID" value="NZ_CVRB01000007.1"/>
</dbReference>
<feature type="transmembrane region" description="Helical" evidence="3">
    <location>
        <begin position="902"/>
        <end position="923"/>
    </location>
</feature>
<evidence type="ECO:0000259" key="4">
    <source>
        <dbReference type="Pfam" id="PF06165"/>
    </source>
</evidence>
<dbReference type="Gene3D" id="2.60.420.10">
    <property type="entry name" value="Maltose phosphorylase, domain 3"/>
    <property type="match status" value="1"/>
</dbReference>
<dbReference type="SMART" id="SM01068">
    <property type="entry name" value="CBM_X"/>
    <property type="match status" value="2"/>
</dbReference>
<dbReference type="Pfam" id="PF10091">
    <property type="entry name" value="Glycoamylase"/>
    <property type="match status" value="1"/>
</dbReference>
<feature type="transmembrane region" description="Helical" evidence="3">
    <location>
        <begin position="849"/>
        <end position="871"/>
    </location>
</feature>
<keyword evidence="3" id="KW-0812">Transmembrane</keyword>
<dbReference type="GO" id="GO:0030246">
    <property type="term" value="F:carbohydrate binding"/>
    <property type="evidence" value="ECO:0007669"/>
    <property type="project" value="InterPro"/>
</dbReference>
<keyword evidence="1" id="KW-0328">Glycosyltransferase</keyword>
<sequence length="2694" mass="307427">MILNNEKLRARGHEFALTHEIYVTNSLTAHSWSKFRKDMASLHAFAERLSNHKVQCKQPAEDWLLDHINFMETQSQAVIRNLPRATLQKLPRLRTSGVPRIYALCEDYLEHVDGHYDVHSFENYIKAYQEVSVLKDIECWALPNAMRVNIIRRLAKVMHDVRYRHEVCDSISSLFERIGAKNLSDDKIRILLDQIANKKPFGPIEIVHFVRHLSEMEPDIRIVRDWLATYVEINESSLEQIVSLEHQLQAELQVTCGNLVQSLHILERQPWRLTFTKISHIEQILLSDTISDYEGLDLASRDLLRGRVAEIATQLNIPETLVAETILSLANSNREDSDKADVLPRKACVAYYLLDPQGIMDMRTALLTVTRPRNLPHIAIRRQPSFLYWSSSILLFVGLMFLSGAWITSGTAIQPVAWIAIIAALFLPISEWVITIVHKGICRFCHPTPLLRYDFSEELPEDAGTMVVIPVIWSSTEEVDEVVNRLLIHYLANRQNNIYFGVLADFTDASTETQSNDKDLVTHAIKRIDALSEEYGDDKFFLFHRSRLYNPVDKIYMGWERKRGKIVEFVELLSGKENTSFTTIHGKKDFLQKIRYVFTVDQDTQLPIGVVSRMAGTIHYPYNRPRFNKEETRVLEGYGILQPRIGVNFESTQKSNFASLWAGEPGIDPYSFAVSNAYQDLFGHAVFVGKGIFDVEAFRKTLVNRIPDHHVLSHDLLEGGYLRTGLTSDIEVVESYPSTFYAYERRAHRWIRGDWQLIKWLGKTCKDRYGVPRRIDLCGLTRWQIIDNLRRSLLPPILLLIALLGLKVLPGRVWVWETIVLLTIFLPFFFTLVQCVIRNGSGCSMGIYFLQSAVQLITLPFTAVLAVDAILRTLYRLFISRRNLLEWVTFAKTDSSPEKRRVFMYEPAGYVVIALFVILAWLVGGIFDRAIGMIALVMWLLARTIIQQLNKPPRTEPRIWLNSARSDLKELARQIWSFYDKYVTQDESWLPPDNVQYHPKEVIAHRTSPTNIGLYLSCVIAARDLDFIDTPEMISRIEATMKTLAGMEKWNGHLLNWYDTCSTEPLLPRYVSTVDSGNFVAYLMVVRQGLQEWKQKEVHFYSQIEKIMKEIDQFIEQTDFKSLYNTNEDLFCLGYHVDTNQKDTILYDLLASEARQASFVAIALGQIPVSHWFTLARTMTIFGKCKTLLSWSGTMFEYLMPRLIMRTYRNTIWDSTYRGAIHRQREYADKHQLPFGISESGYYAFDYQLNYQYRAFGVPGLGLERGLERNLVLAPYATIMALPYAGEAGIKALQRFIDYGAKGEYGFYEAVDFTKARMPKGKNHQVIQSFMAHHQGMSMLTLVNLLKDEIMVNRFHTDPRVCATDLLLQERVPAKPALIKDPLGIDAKTLEFDHKSDETERTFTGPTLVPEVNVLSNGRITSVNTNDGTGMLTWNGLAVTRWREDPVLGTSGPIVYIHDATSEKTWSTTRFPCEAAIDTKTLFRIDKTAYEGTYDDISSKLEVTISSEVDAEVRRLQVVNNSSEDRTLEVTSFLELALANQSADTAHPAFNKLFIETSHDIKAKCLLAKRRPREEEEDETWAVHTIFVDGCEKGDYEFETDRAEFIGRGNTLQVPKAIFSRLRGSTGSVVDPAFTMRRCIQLAPKESATIYLVTGVAESREQALEIVQRLGDPKQADRTFHLAWVRSQIDLRQLHLTSKQALEANLLAGRLLFTPPLTQLRQDAISQNALGQSSLWPLGISGDAPIVLISVKNEADIPFVILLVSQHQYLCTMGLAVDLVILDETIGGYQDQFMNRLRENLAIRGISNMRRIVGLKASQLSEDERTLLIAVARVLLRAGGPSLRAQLRIVEDEIKPVQQRTVSNQEGHWEQQPSSMGAKGEFFNGWGSFIEDGSAYQIHVKRGAYLPRPWSNVLANPRFGCILTELGTGYSWWRNSRECKVTPWTNDPVLDQPGECLYLRDLDKNQVWSAAPKPAGGNRTYTVTHGWGYSRIEQQDGDILSTMETTVPLHDPLKLIRLQLCNTSEELKRISITYYAEWVLGVLREAQAPFIITEWDKEHSTLLARNTYQERFRDAVGFLHITHPDPMPKSLQPYSWTGNRTEFIGHGGTLEYPAAILEEKLSRQTGTFSNSCGAVQIVIEIPAKSEIALNILLGCAASKQDVFSLVQQYGQPSAYEKTLEIVTNNWEHILGQVQVKTPDRKMDVMMNGWLLYQSLSCRLWARTAFYQAGGAFGFRDQLQDSLAFLHVDPSIVRNQLLINAAHQYQEGDVQHWWHEETHKGIRTHFSDDLLWLPYAVSRYLELTEDLDILKQVVSFLSSDILKEGELERYEDTVVSDEKGSLLEHCLRAIRHALKFGEHGLPLMGIGDWNDGMSRIGSKGRGESVWLGWFLLDILKRFIRLGDEIISKDMLELFEQTSTKLEKNMNEFAWDGAWFRRAFTDAGTWLGSMENKECRIDAIAQSWAIISNGTSVDRQERAMRSFDRELVDRDLKLAHLLTKPFDKTRPSPGYIQGYPPGIRENGGQYTHGVIWGIVAWAMLERRDKAFELFSMLNPISHTETSRDVRTYGNEPYVMSADVYTASPHQGQAGWSWYTGAAGWMYQAGLEYVLGIKRCGNRLYIHPCVPIEWNSFSLDYRYGNSTYSIEVCCGKNQGVPLTWVVDGKEVKNQSYLQLVDNGKVHQVVVNASLRCSSAIE</sequence>
<feature type="domain" description="Glycosyl hydrolase 94 supersandwich" evidence="4">
    <location>
        <begin position="1895"/>
        <end position="2171"/>
    </location>
</feature>
<evidence type="ECO:0000256" key="3">
    <source>
        <dbReference type="SAM" id="Phobius"/>
    </source>
</evidence>
<keyword evidence="3" id="KW-0472">Membrane</keyword>
<keyword evidence="2" id="KW-0808">Transferase</keyword>
<dbReference type="GO" id="GO:0016757">
    <property type="term" value="F:glycosyltransferase activity"/>
    <property type="evidence" value="ECO:0007669"/>
    <property type="project" value="UniProtKB-KW"/>
</dbReference>
<keyword evidence="8" id="KW-1185">Reference proteome</keyword>
<evidence type="ECO:0000313" key="8">
    <source>
        <dbReference type="Proteomes" id="UP000199087"/>
    </source>
</evidence>
<gene>
    <name evidence="7" type="ORF">BN000_05275</name>
</gene>
<dbReference type="SUPFAM" id="SSF48208">
    <property type="entry name" value="Six-hairpin glycosidases"/>
    <property type="match status" value="1"/>
</dbReference>
<feature type="transmembrane region" description="Helical" evidence="3">
    <location>
        <begin position="386"/>
        <end position="407"/>
    </location>
</feature>
<dbReference type="InterPro" id="IPR037018">
    <property type="entry name" value="GH65_N"/>
</dbReference>
<dbReference type="Proteomes" id="UP000199087">
    <property type="component" value="Unassembled WGS sequence"/>
</dbReference>
<dbReference type="InterPro" id="IPR011013">
    <property type="entry name" value="Gal_mutarotase_sf_dom"/>
</dbReference>
<dbReference type="InterPro" id="IPR037824">
    <property type="entry name" value="GH94N_2_NdvB"/>
</dbReference>
<dbReference type="InterPro" id="IPR008928">
    <property type="entry name" value="6-hairpin_glycosidase_sf"/>
</dbReference>
<dbReference type="Gene3D" id="2.70.98.40">
    <property type="entry name" value="Glycoside hydrolase, family 65, N-terminal domain"/>
    <property type="match status" value="2"/>
</dbReference>
<dbReference type="SUPFAM" id="SSF74650">
    <property type="entry name" value="Galactose mutarotase-like"/>
    <property type="match status" value="2"/>
</dbReference>
<evidence type="ECO:0000313" key="7">
    <source>
        <dbReference type="EMBL" id="CRK85203.1"/>
    </source>
</evidence>
<feature type="domain" description="Glycoamylase-like" evidence="5">
    <location>
        <begin position="1150"/>
        <end position="1357"/>
    </location>
</feature>
<dbReference type="Pfam" id="PF17167">
    <property type="entry name" value="Glyco_hydro_94"/>
    <property type="match status" value="1"/>
</dbReference>
<dbReference type="InterPro" id="IPR033432">
    <property type="entry name" value="GH94_catalytic"/>
</dbReference>
<reference evidence="8" key="1">
    <citation type="submission" date="2015-05" db="EMBL/GenBank/DDBJ databases">
        <authorList>
            <person name="Urmite Genomes"/>
        </authorList>
    </citation>
    <scope>NUCLEOTIDE SEQUENCE [LARGE SCALE GENOMIC DNA]</scope>
    <source>
        <strain evidence="8">LF1</strain>
    </source>
</reference>
<feature type="transmembrane region" description="Helical" evidence="3">
    <location>
        <begin position="815"/>
        <end position="837"/>
    </location>
</feature>
<dbReference type="PANTHER" id="PTHR37469:SF2">
    <property type="entry name" value="CELLOBIONIC ACID PHOSPHORYLASE"/>
    <property type="match status" value="1"/>
</dbReference>
<dbReference type="CDD" id="cd11753">
    <property type="entry name" value="GH94N_ChvB_NdvB_2_like"/>
    <property type="match status" value="1"/>
</dbReference>
<keyword evidence="3" id="KW-1133">Transmembrane helix</keyword>
<name>A0A0U1P521_9BACI</name>
<evidence type="ECO:0000259" key="6">
    <source>
        <dbReference type="Pfam" id="PF17167"/>
    </source>
</evidence>
<dbReference type="InterPro" id="IPR019282">
    <property type="entry name" value="Glycoamylase-like_cons_dom"/>
</dbReference>
<dbReference type="InterPro" id="IPR010383">
    <property type="entry name" value="Glyco_hydrolase_94_b-supersand"/>
</dbReference>
<dbReference type="PANTHER" id="PTHR37469">
    <property type="entry name" value="CELLOBIONIC ACID PHOSPHORYLASE-RELATED"/>
    <property type="match status" value="1"/>
</dbReference>
<evidence type="ECO:0000256" key="2">
    <source>
        <dbReference type="ARBA" id="ARBA00022679"/>
    </source>
</evidence>
<evidence type="ECO:0000259" key="5">
    <source>
        <dbReference type="Pfam" id="PF10091"/>
    </source>
</evidence>